<dbReference type="OMA" id="ICARQFI"/>
<dbReference type="Pfam" id="PF00027">
    <property type="entry name" value="cNMP_binding"/>
    <property type="match status" value="2"/>
</dbReference>
<evidence type="ECO:0000313" key="2">
    <source>
        <dbReference type="EMBL" id="CAD8053267.1"/>
    </source>
</evidence>
<dbReference type="CDD" id="cd00038">
    <property type="entry name" value="CAP_ED"/>
    <property type="match status" value="2"/>
</dbReference>
<dbReference type="PANTHER" id="PTHR23011">
    <property type="entry name" value="CYCLIC NUCLEOTIDE-BINDING DOMAIN CONTAINING PROTEIN"/>
    <property type="match status" value="1"/>
</dbReference>
<dbReference type="SMART" id="SM00100">
    <property type="entry name" value="cNMP"/>
    <property type="match status" value="2"/>
</dbReference>
<evidence type="ECO:0000313" key="3">
    <source>
        <dbReference type="Proteomes" id="UP000688137"/>
    </source>
</evidence>
<feature type="domain" description="Cyclic nucleotide-binding" evidence="1">
    <location>
        <begin position="178"/>
        <end position="291"/>
    </location>
</feature>
<gene>
    <name evidence="2" type="ORF">PPRIM_AZ9-3.1.T0200243</name>
</gene>
<dbReference type="PROSITE" id="PS50042">
    <property type="entry name" value="CNMP_BINDING_3"/>
    <property type="match status" value="2"/>
</dbReference>
<evidence type="ECO:0000259" key="1">
    <source>
        <dbReference type="PROSITE" id="PS50042"/>
    </source>
</evidence>
<dbReference type="InterPro" id="IPR000595">
    <property type="entry name" value="cNMP-bd_dom"/>
</dbReference>
<feature type="domain" description="Cyclic nucleotide-binding" evidence="1">
    <location>
        <begin position="35"/>
        <end position="175"/>
    </location>
</feature>
<comment type="caution">
    <text evidence="2">The sequence shown here is derived from an EMBL/GenBank/DDBJ whole genome shotgun (WGS) entry which is preliminary data.</text>
</comment>
<proteinExistence type="predicted"/>
<protein>
    <recommendedName>
        <fullName evidence="1">Cyclic nucleotide-binding domain-containing protein</fullName>
    </recommendedName>
</protein>
<dbReference type="Proteomes" id="UP000688137">
    <property type="component" value="Unassembled WGS sequence"/>
</dbReference>
<reference evidence="2" key="1">
    <citation type="submission" date="2021-01" db="EMBL/GenBank/DDBJ databases">
        <authorList>
            <consortium name="Genoscope - CEA"/>
            <person name="William W."/>
        </authorList>
    </citation>
    <scope>NUCLEOTIDE SEQUENCE</scope>
</reference>
<dbReference type="EMBL" id="CAJJDM010000017">
    <property type="protein sequence ID" value="CAD8053267.1"/>
    <property type="molecule type" value="Genomic_DNA"/>
</dbReference>
<name>A0A8S1KF25_PARPR</name>
<accession>A0A8S1KF25</accession>
<organism evidence="2 3">
    <name type="scientific">Paramecium primaurelia</name>
    <dbReference type="NCBI Taxonomy" id="5886"/>
    <lineage>
        <taxon>Eukaryota</taxon>
        <taxon>Sar</taxon>
        <taxon>Alveolata</taxon>
        <taxon>Ciliophora</taxon>
        <taxon>Intramacronucleata</taxon>
        <taxon>Oligohymenophorea</taxon>
        <taxon>Peniculida</taxon>
        <taxon>Parameciidae</taxon>
        <taxon>Paramecium</taxon>
    </lineage>
</organism>
<sequence length="428" mass="50632">MQEIKTILQSEIRNHDQIQELEEYFYKQFDYIRNLKSKLDPQLYMMLFEQIKYEKFPPLTPIFEAGDIGRRMYFIIDGTVGIFKPKNADAKPHPGKYHTFQEITERRYFQYQFVNILKAGTYFGEVALHQKGPRNASICSITKLELAVITYDTYQKILSLAGQQQNDYKFNFLKSISLFEGWKDSALLAMLMNCEEQYYSPFTYIFKQNQPIDFVYFIVTGEVKLKVFRRIDELGESKTQINKIDGITHLTTNQYFGDMELYYEDCPNQLRNSEAQTQSSCKLLKICARQFIDNYRLFSTISKPRAISQRQLHHRSSMQKIRDKVISQKINLQMIKVQDAPKQIEEFHFQPIIPQIPIRFKVKFGQVQSQDYLSQRSLLSNDLLNPDRLRQTFGYVPMKCVDSTFINCVKQMRISKKSPQRKRTYSIK</sequence>
<dbReference type="AlphaFoldDB" id="A0A8S1KF25"/>
<dbReference type="PANTHER" id="PTHR23011:SF28">
    <property type="entry name" value="CYCLIC NUCLEOTIDE-BINDING DOMAIN CONTAINING PROTEIN"/>
    <property type="match status" value="1"/>
</dbReference>
<keyword evidence="3" id="KW-1185">Reference proteome</keyword>